<evidence type="ECO:0000256" key="9">
    <source>
        <dbReference type="RuleBase" id="RU003357"/>
    </source>
</evidence>
<dbReference type="EMBL" id="RBEE01000004">
    <property type="protein sequence ID" value="RNL55886.1"/>
    <property type="molecule type" value="Genomic_DNA"/>
</dbReference>
<reference evidence="13 14" key="1">
    <citation type="submission" date="2018-10" db="EMBL/GenBank/DDBJ databases">
        <title>Genome sequencing of Pedobacter jejuensis TNB23.</title>
        <authorList>
            <person name="Cho Y.-J."/>
            <person name="Cho A."/>
            <person name="Kim O.-S."/>
        </authorList>
    </citation>
    <scope>NUCLEOTIDE SEQUENCE [LARGE SCALE GENOMIC DNA]</scope>
    <source>
        <strain evidence="13 14">TNB23</strain>
    </source>
</reference>
<evidence type="ECO:0000313" key="14">
    <source>
        <dbReference type="Proteomes" id="UP000274046"/>
    </source>
</evidence>
<keyword evidence="6 8" id="KW-0472">Membrane</keyword>
<dbReference type="InterPro" id="IPR018247">
    <property type="entry name" value="EF_Hand_1_Ca_BS"/>
</dbReference>
<feature type="signal peptide" evidence="10">
    <location>
        <begin position="1"/>
        <end position="25"/>
    </location>
</feature>
<dbReference type="AlphaFoldDB" id="A0A3N0C1H6"/>
<dbReference type="GO" id="GO:0009279">
    <property type="term" value="C:cell outer membrane"/>
    <property type="evidence" value="ECO:0007669"/>
    <property type="project" value="UniProtKB-SubCell"/>
</dbReference>
<keyword evidence="10" id="KW-0732">Signal</keyword>
<dbReference type="SUPFAM" id="SSF56935">
    <property type="entry name" value="Porins"/>
    <property type="match status" value="1"/>
</dbReference>
<keyword evidence="2 8" id="KW-0813">Transport</keyword>
<comment type="subcellular location">
    <subcellularLocation>
        <location evidence="1 8">Cell outer membrane</location>
        <topology evidence="1 8">Multi-pass membrane protein</topology>
    </subcellularLocation>
</comment>
<dbReference type="PROSITE" id="PS00018">
    <property type="entry name" value="EF_HAND_1"/>
    <property type="match status" value="1"/>
</dbReference>
<evidence type="ECO:0000256" key="4">
    <source>
        <dbReference type="ARBA" id="ARBA00022692"/>
    </source>
</evidence>
<comment type="caution">
    <text evidence="13">The sequence shown here is derived from an EMBL/GenBank/DDBJ whole genome shotgun (WGS) entry which is preliminary data.</text>
</comment>
<dbReference type="NCBIfam" id="TIGR04056">
    <property type="entry name" value="OMP_RagA_SusC"/>
    <property type="match status" value="1"/>
</dbReference>
<name>A0A3N0C1H6_9SPHI</name>
<proteinExistence type="inferred from homology"/>
<evidence type="ECO:0000313" key="13">
    <source>
        <dbReference type="EMBL" id="RNL55886.1"/>
    </source>
</evidence>
<evidence type="ECO:0000256" key="10">
    <source>
        <dbReference type="SAM" id="SignalP"/>
    </source>
</evidence>
<dbReference type="NCBIfam" id="TIGR04057">
    <property type="entry name" value="SusC_RagA_signa"/>
    <property type="match status" value="1"/>
</dbReference>
<evidence type="ECO:0000259" key="12">
    <source>
        <dbReference type="Pfam" id="PF07715"/>
    </source>
</evidence>
<protein>
    <submittedName>
        <fullName evidence="13">SusC/RagA family TonB-linked outer membrane protein</fullName>
    </submittedName>
</protein>
<evidence type="ECO:0000256" key="5">
    <source>
        <dbReference type="ARBA" id="ARBA00023077"/>
    </source>
</evidence>
<evidence type="ECO:0000256" key="8">
    <source>
        <dbReference type="PROSITE-ProRule" id="PRU01360"/>
    </source>
</evidence>
<keyword evidence="4 8" id="KW-0812">Transmembrane</keyword>
<keyword evidence="14" id="KW-1185">Reference proteome</keyword>
<dbReference type="PROSITE" id="PS52016">
    <property type="entry name" value="TONB_DEPENDENT_REC_3"/>
    <property type="match status" value="1"/>
</dbReference>
<evidence type="ECO:0000256" key="1">
    <source>
        <dbReference type="ARBA" id="ARBA00004571"/>
    </source>
</evidence>
<evidence type="ECO:0000256" key="2">
    <source>
        <dbReference type="ARBA" id="ARBA00022448"/>
    </source>
</evidence>
<evidence type="ECO:0000256" key="3">
    <source>
        <dbReference type="ARBA" id="ARBA00022452"/>
    </source>
</evidence>
<feature type="domain" description="TonB-dependent receptor-like beta-barrel" evidence="11">
    <location>
        <begin position="342"/>
        <end position="886"/>
    </location>
</feature>
<comment type="similarity">
    <text evidence="8 9">Belongs to the TonB-dependent receptor family.</text>
</comment>
<dbReference type="RefSeq" id="WP_123204539.1">
    <property type="nucleotide sequence ID" value="NZ_RBEE01000004.1"/>
</dbReference>
<keyword evidence="7 8" id="KW-0998">Cell outer membrane</keyword>
<dbReference type="InterPro" id="IPR012910">
    <property type="entry name" value="Plug_dom"/>
</dbReference>
<feature type="chain" id="PRO_5018005018" evidence="10">
    <location>
        <begin position="26"/>
        <end position="967"/>
    </location>
</feature>
<dbReference type="Pfam" id="PF07715">
    <property type="entry name" value="Plug"/>
    <property type="match status" value="1"/>
</dbReference>
<dbReference type="InterPro" id="IPR037066">
    <property type="entry name" value="Plug_dom_sf"/>
</dbReference>
<dbReference type="InterPro" id="IPR000531">
    <property type="entry name" value="Beta-barrel_TonB"/>
</dbReference>
<evidence type="ECO:0000256" key="6">
    <source>
        <dbReference type="ARBA" id="ARBA00023136"/>
    </source>
</evidence>
<dbReference type="InterPro" id="IPR039426">
    <property type="entry name" value="TonB-dep_rcpt-like"/>
</dbReference>
<sequence length="967" mass="106607">MYKLNKFLFAAICSALTIITINAKAQEVANKKDKQNSSADSLKKGNVPNRYFNDNKATSTSAISTVTTDVLYRTPSLSSTNSLFGVLPGLNVQQTSGEPGFEAANLNIRGIGTYGFTNGNGYNTQAIFVDGLEVSSRYFNYLSASEIQSISVLKDAAALATFGMKAANGVIWVTTKRGVEGKSTITFKLRRSTQSAIDINKPLNSFGFSNLYNQAISNDNGRIWTPAYSPAQLSAYQNGTGTNVDWFDQTLKDSAPYTDANLIFSGGDNRSKYNIVFDYLNKQGLYNVNNTDSTSNQSFGRYNLRANLDFDLGNIFEASVDLNGRLEDRRSPNYATGYSTGRLWTDLYNYPSNIYPVYDGASQLRLSGTPLFPNNPVGSVNNLGWQSNRSRFLQGNFTLKEKLDFIAKGLYASQTYSFNSYDLSTYNKTRDYARYINGVTTTTNQNTTLASSRLSGAGQQDWRQLLATIGYKASFGKSALNSAINYHQSTSTGEGIFGYEVNYQNISGRVNYNFDERYVAEFGFSYFGSDAYADGNRFHFYPSVSGAWIVSNEDFLKGNKAINEFKLRASVGKSGNDRAISPERYASGGRYLYQQFFGNSGNYYIGNGTPAANGGLTQLFLANPNVGPEESMKYNVGADLTFFKNLNITLDAYIDKRTNILTEDNSFPGSFGNFTYLANIGEMTNKGLEISASYNGKVNQVGYQLFGMLSLNKNKIDFQSELAPAFDYNARTGRQFGSIIGLVSDGFYQLEDFNPDGSLRAGLSTPLFGAIQPGDLKYKDLDGNGKIDALDVTQIGNSFLPTTNFSFGGTIDYKGFDLSVLFQGVAGNSVDLIGNSYLRAQNIAFVNNTNAYAIAEGAWAYYPAQGIDTRATATYPRLTTTANQNNYATSSFWVKDGDFLRIRNAELGYNFSNQVVSKLKLQKLRLFMNAVNPITWSKLKDDFNIDPEFTTGYPPIKSYTFGLIATF</sequence>
<dbReference type="OrthoDB" id="9768177at2"/>
<evidence type="ECO:0000259" key="11">
    <source>
        <dbReference type="Pfam" id="PF00593"/>
    </source>
</evidence>
<feature type="domain" description="TonB-dependent receptor plug" evidence="12">
    <location>
        <begin position="56"/>
        <end position="170"/>
    </location>
</feature>
<evidence type="ECO:0000256" key="7">
    <source>
        <dbReference type="ARBA" id="ARBA00023237"/>
    </source>
</evidence>
<dbReference type="InterPro" id="IPR036942">
    <property type="entry name" value="Beta-barrel_TonB_sf"/>
</dbReference>
<dbReference type="InterPro" id="IPR023996">
    <property type="entry name" value="TonB-dep_OMP_SusC/RagA"/>
</dbReference>
<dbReference type="Gene3D" id="2.170.130.10">
    <property type="entry name" value="TonB-dependent receptor, plug domain"/>
    <property type="match status" value="1"/>
</dbReference>
<dbReference type="Proteomes" id="UP000274046">
    <property type="component" value="Unassembled WGS sequence"/>
</dbReference>
<keyword evidence="5 9" id="KW-0798">TonB box</keyword>
<gene>
    <name evidence="13" type="ORF">D7004_03795</name>
</gene>
<accession>A0A3N0C1H6</accession>
<dbReference type="Gene3D" id="2.40.170.20">
    <property type="entry name" value="TonB-dependent receptor, beta-barrel domain"/>
    <property type="match status" value="1"/>
</dbReference>
<dbReference type="Pfam" id="PF00593">
    <property type="entry name" value="TonB_dep_Rec_b-barrel"/>
    <property type="match status" value="1"/>
</dbReference>
<dbReference type="InterPro" id="IPR023997">
    <property type="entry name" value="TonB-dep_OMP_SusC/RagA_CS"/>
</dbReference>
<organism evidence="13 14">
    <name type="scientific">Pedobacter jejuensis</name>
    <dbReference type="NCBI Taxonomy" id="1268550"/>
    <lineage>
        <taxon>Bacteria</taxon>
        <taxon>Pseudomonadati</taxon>
        <taxon>Bacteroidota</taxon>
        <taxon>Sphingobacteriia</taxon>
        <taxon>Sphingobacteriales</taxon>
        <taxon>Sphingobacteriaceae</taxon>
        <taxon>Pedobacter</taxon>
    </lineage>
</organism>
<keyword evidence="3 8" id="KW-1134">Transmembrane beta strand</keyword>